<proteinExistence type="predicted"/>
<gene>
    <name evidence="2" type="ORF">SSLN_LOCUS5239</name>
</gene>
<keyword evidence="3" id="KW-1185">Reference proteome</keyword>
<dbReference type="Proteomes" id="UP000275846">
    <property type="component" value="Unassembled WGS sequence"/>
</dbReference>
<reference evidence="4" key="1">
    <citation type="submission" date="2016-06" db="UniProtKB">
        <authorList>
            <consortium name="WormBaseParasite"/>
        </authorList>
    </citation>
    <scope>IDENTIFICATION</scope>
</reference>
<evidence type="ECO:0000256" key="1">
    <source>
        <dbReference type="SAM" id="MobiDB-lite"/>
    </source>
</evidence>
<evidence type="ECO:0000313" key="2">
    <source>
        <dbReference type="EMBL" id="VDL91624.1"/>
    </source>
</evidence>
<reference evidence="2 3" key="2">
    <citation type="submission" date="2018-11" db="EMBL/GenBank/DDBJ databases">
        <authorList>
            <consortium name="Pathogen Informatics"/>
        </authorList>
    </citation>
    <scope>NUCLEOTIDE SEQUENCE [LARGE SCALE GENOMIC DNA]</scope>
    <source>
        <strain evidence="2 3">NST_G2</strain>
    </source>
</reference>
<sequence>MAVYEPLVKGTAPLLSADGRMLLTERMQVLARWAEHSQSALNKPSIISDAIIDHPPEVEINADLDLPPLSKKPSEPYSNSLLGKHLARTRSLLRFTSTTDPK</sequence>
<evidence type="ECO:0000313" key="3">
    <source>
        <dbReference type="Proteomes" id="UP000275846"/>
    </source>
</evidence>
<evidence type="ECO:0000313" key="4">
    <source>
        <dbReference type="WBParaSite" id="SSLN_0000540201-mRNA-1"/>
    </source>
</evidence>
<protein>
    <submittedName>
        <fullName evidence="2 4">Uncharacterized protein</fullName>
    </submittedName>
</protein>
<name>A0A183SLZ1_SCHSO</name>
<organism evidence="4">
    <name type="scientific">Schistocephalus solidus</name>
    <name type="common">Tapeworm</name>
    <dbReference type="NCBI Taxonomy" id="70667"/>
    <lineage>
        <taxon>Eukaryota</taxon>
        <taxon>Metazoa</taxon>
        <taxon>Spiralia</taxon>
        <taxon>Lophotrochozoa</taxon>
        <taxon>Platyhelminthes</taxon>
        <taxon>Cestoda</taxon>
        <taxon>Eucestoda</taxon>
        <taxon>Diphyllobothriidea</taxon>
        <taxon>Diphyllobothriidae</taxon>
        <taxon>Schistocephalus</taxon>
    </lineage>
</organism>
<accession>A0A183SLZ1</accession>
<dbReference type="AlphaFoldDB" id="A0A183SLZ1"/>
<dbReference type="WBParaSite" id="SSLN_0000540201-mRNA-1">
    <property type="protein sequence ID" value="SSLN_0000540201-mRNA-1"/>
    <property type="gene ID" value="SSLN_0000540201"/>
</dbReference>
<dbReference type="EMBL" id="UYSU01033174">
    <property type="protein sequence ID" value="VDL91624.1"/>
    <property type="molecule type" value="Genomic_DNA"/>
</dbReference>
<feature type="region of interest" description="Disordered" evidence="1">
    <location>
        <begin position="63"/>
        <end position="83"/>
    </location>
</feature>